<dbReference type="RefSeq" id="WP_109966913.1">
    <property type="nucleotide sequence ID" value="NZ_CP176093.1"/>
</dbReference>
<evidence type="ECO:0000313" key="11">
    <source>
        <dbReference type="Proteomes" id="UP000245657"/>
    </source>
</evidence>
<dbReference type="Proteomes" id="UP000245657">
    <property type="component" value="Unassembled WGS sequence"/>
</dbReference>
<feature type="transmembrane region" description="Helical" evidence="8">
    <location>
        <begin position="365"/>
        <end position="386"/>
    </location>
</feature>
<feature type="transmembrane region" description="Helical" evidence="8">
    <location>
        <begin position="250"/>
        <end position="268"/>
    </location>
</feature>
<evidence type="ECO:0000313" key="10">
    <source>
        <dbReference type="EMBL" id="PWR74713.1"/>
    </source>
</evidence>
<dbReference type="PROSITE" id="PS51257">
    <property type="entry name" value="PROKAR_LIPOPROTEIN"/>
    <property type="match status" value="1"/>
</dbReference>
<keyword evidence="7 8" id="KW-0472">Membrane</keyword>
<feature type="transmembrane region" description="Helical" evidence="8">
    <location>
        <begin position="127"/>
        <end position="144"/>
    </location>
</feature>
<evidence type="ECO:0000256" key="1">
    <source>
        <dbReference type="ARBA" id="ARBA00004651"/>
    </source>
</evidence>
<comment type="subcellular location">
    <subcellularLocation>
        <location evidence="1">Cell membrane</location>
        <topology evidence="1">Multi-pass membrane protein</topology>
    </subcellularLocation>
</comment>
<evidence type="ECO:0000256" key="8">
    <source>
        <dbReference type="SAM" id="Phobius"/>
    </source>
</evidence>
<evidence type="ECO:0000256" key="5">
    <source>
        <dbReference type="ARBA" id="ARBA00022692"/>
    </source>
</evidence>
<dbReference type="GO" id="GO:0005886">
    <property type="term" value="C:plasma membrane"/>
    <property type="evidence" value="ECO:0007669"/>
    <property type="project" value="UniProtKB-SubCell"/>
</dbReference>
<dbReference type="GO" id="GO:0016763">
    <property type="term" value="F:pentosyltransferase activity"/>
    <property type="evidence" value="ECO:0007669"/>
    <property type="project" value="TreeGrafter"/>
</dbReference>
<dbReference type="Pfam" id="PF13231">
    <property type="entry name" value="PMT_2"/>
    <property type="match status" value="1"/>
</dbReference>
<name>A0A2V2NHA3_9EURY</name>
<keyword evidence="11" id="KW-1185">Reference proteome</keyword>
<proteinExistence type="predicted"/>
<feature type="transmembrane region" description="Helical" evidence="8">
    <location>
        <begin position="30"/>
        <end position="48"/>
    </location>
</feature>
<dbReference type="GO" id="GO:0008610">
    <property type="term" value="P:lipid biosynthetic process"/>
    <property type="evidence" value="ECO:0007669"/>
    <property type="project" value="UniProtKB-ARBA"/>
</dbReference>
<gene>
    <name evidence="10" type="ORF">DK846_00225</name>
</gene>
<dbReference type="GeneID" id="97548859"/>
<evidence type="ECO:0000256" key="3">
    <source>
        <dbReference type="ARBA" id="ARBA00022676"/>
    </source>
</evidence>
<evidence type="ECO:0000259" key="9">
    <source>
        <dbReference type="Pfam" id="PF13231"/>
    </source>
</evidence>
<reference evidence="10 11" key="1">
    <citation type="submission" date="2018-05" db="EMBL/GenBank/DDBJ databases">
        <title>Draft genome of Methanospirillum lacunae Ki8-1.</title>
        <authorList>
            <person name="Dueholm M.S."/>
            <person name="Nielsen P.H."/>
            <person name="Bakmann L.F."/>
            <person name="Otzen D.E."/>
        </authorList>
    </citation>
    <scope>NUCLEOTIDE SEQUENCE [LARGE SCALE GENOMIC DNA]</scope>
    <source>
        <strain evidence="10 11">Ki8-1</strain>
    </source>
</reference>
<feature type="transmembrane region" description="Helical" evidence="8">
    <location>
        <begin position="197"/>
        <end position="214"/>
    </location>
</feature>
<feature type="transmembrane region" description="Helical" evidence="8">
    <location>
        <begin position="431"/>
        <end position="448"/>
    </location>
</feature>
<dbReference type="InterPro" id="IPR038731">
    <property type="entry name" value="RgtA/B/C-like"/>
</dbReference>
<dbReference type="EMBL" id="QGMY01000001">
    <property type="protein sequence ID" value="PWR74713.1"/>
    <property type="molecule type" value="Genomic_DNA"/>
</dbReference>
<keyword evidence="3" id="KW-0328">Glycosyltransferase</keyword>
<feature type="transmembrane region" description="Helical" evidence="8">
    <location>
        <begin position="7"/>
        <end position="24"/>
    </location>
</feature>
<keyword evidence="6 8" id="KW-1133">Transmembrane helix</keyword>
<keyword evidence="4" id="KW-0808">Transferase</keyword>
<dbReference type="PANTHER" id="PTHR33908:SF11">
    <property type="entry name" value="MEMBRANE PROTEIN"/>
    <property type="match status" value="1"/>
</dbReference>
<feature type="domain" description="Glycosyltransferase RgtA/B/C/D-like" evidence="9">
    <location>
        <begin position="113"/>
        <end position="265"/>
    </location>
</feature>
<feature type="transmembrane region" description="Helical" evidence="8">
    <location>
        <begin position="393"/>
        <end position="411"/>
    </location>
</feature>
<dbReference type="OrthoDB" id="386974at2157"/>
<keyword evidence="2" id="KW-1003">Cell membrane</keyword>
<feature type="transmembrane region" description="Helical" evidence="8">
    <location>
        <begin position="331"/>
        <end position="359"/>
    </location>
</feature>
<feature type="transmembrane region" description="Helical" evidence="8">
    <location>
        <begin position="55"/>
        <end position="75"/>
    </location>
</feature>
<keyword evidence="5 8" id="KW-0812">Transmembrane</keyword>
<feature type="transmembrane region" description="Helical" evidence="8">
    <location>
        <begin position="220"/>
        <end position="238"/>
    </location>
</feature>
<sequence length="604" mass="67618">MNDRTYLYLCSVSCAAAACILLLSRIYPSLAPLSLICFGIAVLSCISCQRPGSSLVIIAATTALILSFRFPYLTWGDPWQDYESVLEVLVQGSTAAAGYRLQQPVFPVVVSALSGFLSISPMTVQKIIIPLIGSLSVSILYFMGREYTDRKTALTASLIYLASIPYLHWASQGVRETLAIPFFLLSIYFSHRAVRTGRVSDIFLSITVITGLVLAHHQSAFMFCVIFPVMTLAEIYLFKSDTRIRKDAGIICLIMAFALSLMLIWWKFRLTFIYISFIDDINKISPLHTIPAIIQVIGIFLIFVCVAFLPSFYQGVTRPLRCLMYWLSRKVWILQIGGFCLAIGGLILLVSSLAGYSFIAVRYPAPMISAGVLILLLILTGLPDFLTPKRFPLLLFAAVPLVLLALGLTRALPGIELLWNSQIDPLRFLGYLWPPLALAAGAGILRIFKTEKRWKIATVILFLFLLATTFPSVVLMGTPFEKGTIWYDNRSFVISHPDTEIQAIEWFKGEKTDGTLTSDRYAFSAARWLNTQGSSVKEPIERPSPDSSYNYWLLTSRMSIYANFVEWITQEAYPVTTRERESLDLNTVRLYDNGDAVLYRNANA</sequence>
<protein>
    <recommendedName>
        <fullName evidence="9">Glycosyltransferase RgtA/B/C/D-like domain-containing protein</fullName>
    </recommendedName>
</protein>
<dbReference type="PANTHER" id="PTHR33908">
    <property type="entry name" value="MANNOSYLTRANSFERASE YKCB-RELATED"/>
    <property type="match status" value="1"/>
</dbReference>
<evidence type="ECO:0000256" key="7">
    <source>
        <dbReference type="ARBA" id="ARBA00023136"/>
    </source>
</evidence>
<evidence type="ECO:0000256" key="2">
    <source>
        <dbReference type="ARBA" id="ARBA00022475"/>
    </source>
</evidence>
<accession>A0A2V2NHA3</accession>
<feature type="transmembrane region" description="Helical" evidence="8">
    <location>
        <begin position="288"/>
        <end position="310"/>
    </location>
</feature>
<evidence type="ECO:0000256" key="6">
    <source>
        <dbReference type="ARBA" id="ARBA00022989"/>
    </source>
</evidence>
<evidence type="ECO:0000256" key="4">
    <source>
        <dbReference type="ARBA" id="ARBA00022679"/>
    </source>
</evidence>
<feature type="transmembrane region" description="Helical" evidence="8">
    <location>
        <begin position="460"/>
        <end position="480"/>
    </location>
</feature>
<dbReference type="AlphaFoldDB" id="A0A2V2NHA3"/>
<dbReference type="InterPro" id="IPR050297">
    <property type="entry name" value="LipidA_mod_glycosyltrf_83"/>
</dbReference>
<comment type="caution">
    <text evidence="10">The sequence shown here is derived from an EMBL/GenBank/DDBJ whole genome shotgun (WGS) entry which is preliminary data.</text>
</comment>
<organism evidence="10 11">
    <name type="scientific">Methanospirillum lacunae</name>
    <dbReference type="NCBI Taxonomy" id="668570"/>
    <lineage>
        <taxon>Archaea</taxon>
        <taxon>Methanobacteriati</taxon>
        <taxon>Methanobacteriota</taxon>
        <taxon>Stenosarchaea group</taxon>
        <taxon>Methanomicrobia</taxon>
        <taxon>Methanomicrobiales</taxon>
        <taxon>Methanospirillaceae</taxon>
        <taxon>Methanospirillum</taxon>
    </lineage>
</organism>